<keyword evidence="2" id="KW-1185">Reference proteome</keyword>
<name>H2Z5S2_CIOSA</name>
<accession>H2Z5S2</accession>
<reference evidence="1" key="3">
    <citation type="submission" date="2025-09" db="UniProtKB">
        <authorList>
            <consortium name="Ensembl"/>
        </authorList>
    </citation>
    <scope>IDENTIFICATION</scope>
</reference>
<organism evidence="1 2">
    <name type="scientific">Ciona savignyi</name>
    <name type="common">Pacific transparent sea squirt</name>
    <dbReference type="NCBI Taxonomy" id="51511"/>
    <lineage>
        <taxon>Eukaryota</taxon>
        <taxon>Metazoa</taxon>
        <taxon>Chordata</taxon>
        <taxon>Tunicata</taxon>
        <taxon>Ascidiacea</taxon>
        <taxon>Phlebobranchia</taxon>
        <taxon>Cionidae</taxon>
        <taxon>Ciona</taxon>
    </lineage>
</organism>
<evidence type="ECO:0000313" key="1">
    <source>
        <dbReference type="Ensembl" id="ENSCSAVP00000012934.1"/>
    </source>
</evidence>
<reference evidence="2" key="1">
    <citation type="submission" date="2003-08" db="EMBL/GenBank/DDBJ databases">
        <authorList>
            <person name="Birren B."/>
            <person name="Nusbaum C."/>
            <person name="Abebe A."/>
            <person name="Abouelleil A."/>
            <person name="Adekoya E."/>
            <person name="Ait-zahra M."/>
            <person name="Allen N."/>
            <person name="Allen T."/>
            <person name="An P."/>
            <person name="Anderson M."/>
            <person name="Anderson S."/>
            <person name="Arachchi H."/>
            <person name="Armbruster J."/>
            <person name="Bachantsang P."/>
            <person name="Baldwin J."/>
            <person name="Barry A."/>
            <person name="Bayul T."/>
            <person name="Blitshsteyn B."/>
            <person name="Bloom T."/>
            <person name="Blye J."/>
            <person name="Boguslavskiy L."/>
            <person name="Borowsky M."/>
            <person name="Boukhgalter B."/>
            <person name="Brunache A."/>
            <person name="Butler J."/>
            <person name="Calixte N."/>
            <person name="Calvo S."/>
            <person name="Camarata J."/>
            <person name="Campo K."/>
            <person name="Chang J."/>
            <person name="Cheshatsang Y."/>
            <person name="Citroen M."/>
            <person name="Collymore A."/>
            <person name="Considine T."/>
            <person name="Cook A."/>
            <person name="Cooke P."/>
            <person name="Corum B."/>
            <person name="Cuomo C."/>
            <person name="David R."/>
            <person name="Dawoe T."/>
            <person name="Degray S."/>
            <person name="Dodge S."/>
            <person name="Dooley K."/>
            <person name="Dorje P."/>
            <person name="Dorjee K."/>
            <person name="Dorris L."/>
            <person name="Duffey N."/>
            <person name="Dupes A."/>
            <person name="Elkins T."/>
            <person name="Engels R."/>
            <person name="Erickson J."/>
            <person name="Farina A."/>
            <person name="Faro S."/>
            <person name="Ferreira P."/>
            <person name="Fischer H."/>
            <person name="Fitzgerald M."/>
            <person name="Foley K."/>
            <person name="Gage D."/>
            <person name="Galagan J."/>
            <person name="Gearin G."/>
            <person name="Gnerre S."/>
            <person name="Gnirke A."/>
            <person name="Goyette A."/>
            <person name="Graham J."/>
            <person name="Grandbois E."/>
            <person name="Gyaltsen K."/>
            <person name="Hafez N."/>
            <person name="Hagopian D."/>
            <person name="Hagos B."/>
            <person name="Hall J."/>
            <person name="Hatcher B."/>
            <person name="Heller A."/>
            <person name="Higgins H."/>
            <person name="Honan T."/>
            <person name="Horn A."/>
            <person name="Houde N."/>
            <person name="Hughes L."/>
            <person name="Hulme W."/>
            <person name="Husby E."/>
            <person name="Iliev I."/>
            <person name="Jaffe D."/>
            <person name="Jones C."/>
            <person name="Kamal M."/>
            <person name="Kamat A."/>
            <person name="Kamvysselis M."/>
            <person name="Karlsson E."/>
            <person name="Kells C."/>
            <person name="Kieu A."/>
            <person name="Kisner P."/>
            <person name="Kodira C."/>
            <person name="Kulbokas E."/>
            <person name="Labutti K."/>
            <person name="Lama D."/>
            <person name="Landers T."/>
            <person name="Leger J."/>
            <person name="Levine S."/>
            <person name="Lewis D."/>
            <person name="Lewis T."/>
            <person name="Lindblad-toh K."/>
            <person name="Liu X."/>
            <person name="Lokyitsang T."/>
            <person name="Lokyitsang Y."/>
            <person name="Lucien O."/>
            <person name="Lui A."/>
            <person name="Ma L.J."/>
            <person name="Mabbitt R."/>
            <person name="Macdonald J."/>
            <person name="Maclean C."/>
            <person name="Major J."/>
            <person name="Manning J."/>
            <person name="Marabella R."/>
            <person name="Maru K."/>
            <person name="Matthews C."/>
            <person name="Mauceli E."/>
            <person name="Mccarthy M."/>
            <person name="Mcdonough S."/>
            <person name="Mcghee T."/>
            <person name="Meldrim J."/>
            <person name="Meneus L."/>
            <person name="Mesirov J."/>
            <person name="Mihalev A."/>
            <person name="Mihova T."/>
            <person name="Mikkelsen T."/>
            <person name="Mlenga V."/>
            <person name="Moru K."/>
            <person name="Mozes J."/>
            <person name="Mulrain L."/>
            <person name="Munson G."/>
            <person name="Naylor J."/>
            <person name="Newes C."/>
            <person name="Nguyen C."/>
            <person name="Nguyen N."/>
            <person name="Nguyen T."/>
            <person name="Nicol R."/>
            <person name="Nielsen C."/>
            <person name="Nizzari M."/>
            <person name="Norbu C."/>
            <person name="Norbu N."/>
            <person name="O'donnell P."/>
            <person name="Okoawo O."/>
            <person name="O'leary S."/>
            <person name="Omotosho B."/>
            <person name="O'neill K."/>
            <person name="Osman S."/>
            <person name="Parker S."/>
            <person name="Perrin D."/>
            <person name="Phunkhang P."/>
            <person name="Piqani B."/>
            <person name="Purcell S."/>
            <person name="Rachupka T."/>
            <person name="Ramasamy U."/>
            <person name="Rameau R."/>
            <person name="Ray V."/>
            <person name="Raymond C."/>
            <person name="Retta R."/>
            <person name="Richardson S."/>
            <person name="Rise C."/>
            <person name="Rodriguez J."/>
            <person name="Rogers J."/>
            <person name="Rogov P."/>
            <person name="Rutman M."/>
            <person name="Schupbach R."/>
            <person name="Seaman C."/>
            <person name="Settipalli S."/>
            <person name="Sharpe T."/>
            <person name="Sheridan J."/>
            <person name="Sherpa N."/>
            <person name="Shi J."/>
            <person name="Smirnov S."/>
            <person name="Smith C."/>
            <person name="Sougnez C."/>
            <person name="Spencer B."/>
            <person name="Stalker J."/>
            <person name="Stange-thomann N."/>
            <person name="Stavropoulos S."/>
            <person name="Stetson K."/>
            <person name="Stone C."/>
            <person name="Stone S."/>
            <person name="Stubbs M."/>
            <person name="Talamas J."/>
            <person name="Tchuinga P."/>
            <person name="Tenzing P."/>
            <person name="Tesfaye S."/>
            <person name="Theodore J."/>
            <person name="Thoulutsang Y."/>
            <person name="Topham K."/>
            <person name="Towey S."/>
            <person name="Tsamla T."/>
            <person name="Tsomo N."/>
            <person name="Vallee D."/>
            <person name="Vassiliev H."/>
            <person name="Venkataraman V."/>
            <person name="Vinson J."/>
            <person name="Vo A."/>
            <person name="Wade C."/>
            <person name="Wang S."/>
            <person name="Wangchuk T."/>
            <person name="Wangdi T."/>
            <person name="Whittaker C."/>
            <person name="Wilkinson J."/>
            <person name="Wu Y."/>
            <person name="Wyman D."/>
            <person name="Yadav S."/>
            <person name="Yang S."/>
            <person name="Yang X."/>
            <person name="Yeager S."/>
            <person name="Yee E."/>
            <person name="Young G."/>
            <person name="Zainoun J."/>
            <person name="Zembeck L."/>
            <person name="Zimmer A."/>
            <person name="Zody M."/>
            <person name="Lander E."/>
        </authorList>
    </citation>
    <scope>NUCLEOTIDE SEQUENCE [LARGE SCALE GENOMIC DNA]</scope>
</reference>
<dbReference type="Ensembl" id="ENSCSAVT00000013083.1">
    <property type="protein sequence ID" value="ENSCSAVP00000012934.1"/>
    <property type="gene ID" value="ENSCSAVG00000007593.1"/>
</dbReference>
<evidence type="ECO:0000313" key="2">
    <source>
        <dbReference type="Proteomes" id="UP000007875"/>
    </source>
</evidence>
<dbReference type="HOGENOM" id="CLU_2800524_0_0_1"/>
<reference evidence="1" key="2">
    <citation type="submission" date="2025-08" db="UniProtKB">
        <authorList>
            <consortium name="Ensembl"/>
        </authorList>
    </citation>
    <scope>IDENTIFICATION</scope>
</reference>
<protein>
    <submittedName>
        <fullName evidence="1">Uncharacterized protein</fullName>
    </submittedName>
</protein>
<proteinExistence type="predicted"/>
<dbReference type="Proteomes" id="UP000007875">
    <property type="component" value="Unassembled WGS sequence"/>
</dbReference>
<dbReference type="AlphaFoldDB" id="H2Z5S2"/>
<dbReference type="InParanoid" id="H2Z5S2"/>
<sequence>RVFTLQNFVLALSWCDLIIVRVIYLSRFPFKGIIQFEFADEQVDSRGYFDWFVDDNDRKCGCLESPPN</sequence>